<evidence type="ECO:0000313" key="4">
    <source>
        <dbReference type="Proteomes" id="UP001187315"/>
    </source>
</evidence>
<protein>
    <recommendedName>
        <fullName evidence="2">Ig-like domain-containing protein</fullName>
    </recommendedName>
</protein>
<feature type="non-terminal residue" evidence="3">
    <location>
        <position position="131"/>
    </location>
</feature>
<gene>
    <name evidence="3" type="ORF">Q7C36_004350</name>
</gene>
<dbReference type="AlphaFoldDB" id="A0AA88NK22"/>
<accession>A0AA88NK22</accession>
<dbReference type="EMBL" id="JAVHJS010000004">
    <property type="protein sequence ID" value="KAK2860184.1"/>
    <property type="molecule type" value="Genomic_DNA"/>
</dbReference>
<dbReference type="InterPro" id="IPR013783">
    <property type="entry name" value="Ig-like_fold"/>
</dbReference>
<keyword evidence="4" id="KW-1185">Reference proteome</keyword>
<evidence type="ECO:0000313" key="3">
    <source>
        <dbReference type="EMBL" id="KAK2860184.1"/>
    </source>
</evidence>
<organism evidence="3 4">
    <name type="scientific">Tachysurus vachellii</name>
    <name type="common">Darkbarbel catfish</name>
    <name type="synonym">Pelteobagrus vachellii</name>
    <dbReference type="NCBI Taxonomy" id="175792"/>
    <lineage>
        <taxon>Eukaryota</taxon>
        <taxon>Metazoa</taxon>
        <taxon>Chordata</taxon>
        <taxon>Craniata</taxon>
        <taxon>Vertebrata</taxon>
        <taxon>Euteleostomi</taxon>
        <taxon>Actinopterygii</taxon>
        <taxon>Neopterygii</taxon>
        <taxon>Teleostei</taxon>
        <taxon>Ostariophysi</taxon>
        <taxon>Siluriformes</taxon>
        <taxon>Bagridae</taxon>
        <taxon>Tachysurus</taxon>
    </lineage>
</organism>
<sequence>TEWTYSLYKYNDTENSYKETQEFIISSVTDSNSGTYTCRGKSSDSQFSEDNDSAAASSNTVYPQVMARKKKQNESDAEPSDVTYAEIDMKHIKKPKRKQGKSSEGADTVYSELKQNTDNGKMRSEKHSTQR</sequence>
<evidence type="ECO:0000256" key="1">
    <source>
        <dbReference type="SAM" id="MobiDB-lite"/>
    </source>
</evidence>
<dbReference type="Gene3D" id="2.60.40.10">
    <property type="entry name" value="Immunoglobulins"/>
    <property type="match status" value="1"/>
</dbReference>
<comment type="caution">
    <text evidence="3">The sequence shown here is derived from an EMBL/GenBank/DDBJ whole genome shotgun (WGS) entry which is preliminary data.</text>
</comment>
<evidence type="ECO:0000259" key="2">
    <source>
        <dbReference type="PROSITE" id="PS50835"/>
    </source>
</evidence>
<dbReference type="InterPro" id="IPR036179">
    <property type="entry name" value="Ig-like_dom_sf"/>
</dbReference>
<proteinExistence type="predicted"/>
<name>A0AA88NK22_TACVA</name>
<dbReference type="InterPro" id="IPR007110">
    <property type="entry name" value="Ig-like_dom"/>
</dbReference>
<feature type="domain" description="Ig-like" evidence="2">
    <location>
        <begin position="1"/>
        <end position="48"/>
    </location>
</feature>
<reference evidence="3" key="1">
    <citation type="submission" date="2023-08" db="EMBL/GenBank/DDBJ databases">
        <title>Pelteobagrus vachellii genome.</title>
        <authorList>
            <person name="Liu H."/>
        </authorList>
    </citation>
    <scope>NUCLEOTIDE SEQUENCE</scope>
    <source>
        <strain evidence="3">PRFRI_2022a</strain>
        <tissue evidence="3">Muscle</tissue>
    </source>
</reference>
<feature type="compositionally biased region" description="Basic residues" evidence="1">
    <location>
        <begin position="91"/>
        <end position="100"/>
    </location>
</feature>
<dbReference type="PROSITE" id="PS50835">
    <property type="entry name" value="IG_LIKE"/>
    <property type="match status" value="1"/>
</dbReference>
<dbReference type="SUPFAM" id="SSF48726">
    <property type="entry name" value="Immunoglobulin"/>
    <property type="match status" value="1"/>
</dbReference>
<feature type="region of interest" description="Disordered" evidence="1">
    <location>
        <begin position="30"/>
        <end position="131"/>
    </location>
</feature>
<feature type="compositionally biased region" description="Basic and acidic residues" evidence="1">
    <location>
        <begin position="120"/>
        <end position="131"/>
    </location>
</feature>
<dbReference type="Proteomes" id="UP001187315">
    <property type="component" value="Unassembled WGS sequence"/>
</dbReference>